<gene>
    <name evidence="5" type="ORF">BpHYR1_027715</name>
</gene>
<dbReference type="SUPFAM" id="SSF52058">
    <property type="entry name" value="L domain-like"/>
    <property type="match status" value="1"/>
</dbReference>
<sequence>MKLEAHLEVINPLANRKGYKKSLSILSQLSLAKDPSSSKCYLIVNDNKKPSPDKYRISDNVEKIYCKFVHEGKASVVLKEPNFTLAIQKANVNQLKVFLKIVHIAMTSDDFGQELDKIKTKIQTESSCPGRCVKPLVKEMPSTSNFKKSITTLTIKSRNEYLSNYRAVISQNLKIKTSIASIPTFNLTKLVINNCELKTIDSSIFDFVQLNHLDFSNNKLTMLDNFKMKSLSELILSNNKIKQIGKNIYLPKLKFGNYMQHLVCLYANNNQFTNLPFSFSHLRTESVDQTNEVKFPTLMEICARNVVNKQIRYSFGDIPSSLIEYLDTNFDCMCGSSCFEYNFKITTMFDLNRIAKSFSYITINGVSDNQIPLKIYLCSFKCYKKYTKGRLRRPLICKGILLFYGFL</sequence>
<dbReference type="Pfam" id="PF25344">
    <property type="entry name" value="PH_LRR1"/>
    <property type="match status" value="1"/>
</dbReference>
<organism evidence="5 6">
    <name type="scientific">Brachionus plicatilis</name>
    <name type="common">Marine rotifer</name>
    <name type="synonym">Brachionus muelleri</name>
    <dbReference type="NCBI Taxonomy" id="10195"/>
    <lineage>
        <taxon>Eukaryota</taxon>
        <taxon>Metazoa</taxon>
        <taxon>Spiralia</taxon>
        <taxon>Gnathifera</taxon>
        <taxon>Rotifera</taxon>
        <taxon>Eurotatoria</taxon>
        <taxon>Monogononta</taxon>
        <taxon>Pseudotrocha</taxon>
        <taxon>Ploima</taxon>
        <taxon>Brachionidae</taxon>
        <taxon>Brachionus</taxon>
    </lineage>
</organism>
<dbReference type="PANTHER" id="PTHR48051:SF1">
    <property type="entry name" value="RAS SUPPRESSOR PROTEIN 1"/>
    <property type="match status" value="1"/>
</dbReference>
<protein>
    <submittedName>
        <fullName evidence="5">Leucine-rich repeat 1</fullName>
    </submittedName>
</protein>
<reference evidence="5 6" key="1">
    <citation type="journal article" date="2018" name="Sci. Rep.">
        <title>Genomic signatures of local adaptation to the degree of environmental predictability in rotifers.</title>
        <authorList>
            <person name="Franch-Gras L."/>
            <person name="Hahn C."/>
            <person name="Garcia-Roger E.M."/>
            <person name="Carmona M.J."/>
            <person name="Serra M."/>
            <person name="Gomez A."/>
        </authorList>
    </citation>
    <scope>NUCLEOTIDE SEQUENCE [LARGE SCALE GENOMIC DNA]</scope>
    <source>
        <strain evidence="5">HYR1</strain>
    </source>
</reference>
<dbReference type="InterPro" id="IPR057437">
    <property type="entry name" value="PIF1/LRR1_PH"/>
</dbReference>
<evidence type="ECO:0000313" key="5">
    <source>
        <dbReference type="EMBL" id="RNA36408.1"/>
    </source>
</evidence>
<proteinExistence type="predicted"/>
<dbReference type="InterPro" id="IPR032675">
    <property type="entry name" value="LRR_dom_sf"/>
</dbReference>
<evidence type="ECO:0000256" key="3">
    <source>
        <dbReference type="ARBA" id="ARBA00023242"/>
    </source>
</evidence>
<dbReference type="InterPro" id="IPR050216">
    <property type="entry name" value="LRR_domain-containing"/>
</dbReference>
<dbReference type="Gene3D" id="3.80.10.10">
    <property type="entry name" value="Ribonuclease Inhibitor"/>
    <property type="match status" value="1"/>
</dbReference>
<dbReference type="STRING" id="10195.A0A3M7SLL4"/>
<dbReference type="GO" id="GO:0005737">
    <property type="term" value="C:cytoplasm"/>
    <property type="evidence" value="ECO:0007669"/>
    <property type="project" value="TreeGrafter"/>
</dbReference>
<keyword evidence="3" id="KW-0539">Nucleus</keyword>
<dbReference type="InterPro" id="IPR001611">
    <property type="entry name" value="Leu-rich_rpt"/>
</dbReference>
<comment type="caution">
    <text evidence="5">The sequence shown here is derived from an EMBL/GenBank/DDBJ whole genome shotgun (WGS) entry which is preliminary data.</text>
</comment>
<keyword evidence="6" id="KW-1185">Reference proteome</keyword>
<accession>A0A3M7SLL4</accession>
<dbReference type="OrthoDB" id="17912at2759"/>
<keyword evidence="1" id="KW-0433">Leucine-rich repeat</keyword>
<dbReference type="Proteomes" id="UP000276133">
    <property type="component" value="Unassembled WGS sequence"/>
</dbReference>
<keyword evidence="2" id="KW-0677">Repeat</keyword>
<dbReference type="PROSITE" id="PS51450">
    <property type="entry name" value="LRR"/>
    <property type="match status" value="1"/>
</dbReference>
<evidence type="ECO:0000259" key="4">
    <source>
        <dbReference type="Pfam" id="PF25344"/>
    </source>
</evidence>
<dbReference type="PANTHER" id="PTHR48051">
    <property type="match status" value="1"/>
</dbReference>
<evidence type="ECO:0000256" key="1">
    <source>
        <dbReference type="ARBA" id="ARBA00022614"/>
    </source>
</evidence>
<evidence type="ECO:0000256" key="2">
    <source>
        <dbReference type="ARBA" id="ARBA00022737"/>
    </source>
</evidence>
<dbReference type="AlphaFoldDB" id="A0A3M7SLL4"/>
<name>A0A3M7SLL4_BRAPC</name>
<evidence type="ECO:0000313" key="6">
    <source>
        <dbReference type="Proteomes" id="UP000276133"/>
    </source>
</evidence>
<feature type="domain" description="PIF1/LRR1 pleckstrin homology" evidence="4">
    <location>
        <begin position="1"/>
        <end position="115"/>
    </location>
</feature>
<dbReference type="EMBL" id="REGN01001190">
    <property type="protein sequence ID" value="RNA36408.1"/>
    <property type="molecule type" value="Genomic_DNA"/>
</dbReference>